<gene>
    <name evidence="1" type="ORF">BDD26_1688</name>
</gene>
<protein>
    <submittedName>
        <fullName evidence="1">Uncharacterized protein</fullName>
    </submittedName>
</protein>
<sequence length="315" mass="36559">MINKINIFVFLFFCFLSKGYAMNIEIEPTDYRLDIKLKKCAMDVFVNDLIVTSYYGNGPMNTLIGIGEYLKPKKNKIRFVVKSSNNQGGYFDKGALCQLTLKARERNLDTHLLDFISIKYNPNDNIEHNKSFSSLNITFGTNEWGKMLPSEGIIYHNDKHLYEYTQQFDIKENYSTWMWVNSAQFSKDKKVVNFLPEPYQNLLQSSYQEYWNLLNSKDISGLKRTHKEMLNESVKANGGSIQSYFSSLGFESTLNDNMLKLQPIDFSESKIKIALDGRVVYMSPSPIRYLDIEDDTILLISPKFRFDGNRFIVAR</sequence>
<dbReference type="AlphaFoldDB" id="A0A3D9UF31"/>
<name>A0A3D9UF31_9GAMM</name>
<dbReference type="Proteomes" id="UP000256294">
    <property type="component" value="Unassembled WGS sequence"/>
</dbReference>
<accession>A0A3D9UF31</accession>
<proteinExistence type="predicted"/>
<comment type="caution">
    <text evidence="1">The sequence shown here is derived from an EMBL/GenBank/DDBJ whole genome shotgun (WGS) entry which is preliminary data.</text>
</comment>
<evidence type="ECO:0000313" key="2">
    <source>
        <dbReference type="Proteomes" id="UP000256294"/>
    </source>
</evidence>
<organism evidence="1 2">
    <name type="scientific">Xenorhabdus cabanillasii</name>
    <dbReference type="NCBI Taxonomy" id="351673"/>
    <lineage>
        <taxon>Bacteria</taxon>
        <taxon>Pseudomonadati</taxon>
        <taxon>Pseudomonadota</taxon>
        <taxon>Gammaproteobacteria</taxon>
        <taxon>Enterobacterales</taxon>
        <taxon>Morganellaceae</taxon>
        <taxon>Xenorhabdus</taxon>
    </lineage>
</organism>
<evidence type="ECO:0000313" key="1">
    <source>
        <dbReference type="EMBL" id="REF26973.1"/>
    </source>
</evidence>
<keyword evidence="2" id="KW-1185">Reference proteome</keyword>
<dbReference type="EMBL" id="QTUB01000001">
    <property type="protein sequence ID" value="REF26973.1"/>
    <property type="molecule type" value="Genomic_DNA"/>
</dbReference>
<reference evidence="1 2" key="1">
    <citation type="submission" date="2018-08" db="EMBL/GenBank/DDBJ databases">
        <title>Genomic Encyclopedia of Archaeal and Bacterial Type Strains, Phase II (KMG-II): from individual species to whole genera.</title>
        <authorList>
            <person name="Goeker M."/>
        </authorList>
    </citation>
    <scope>NUCLEOTIDE SEQUENCE [LARGE SCALE GENOMIC DNA]</scope>
    <source>
        <strain evidence="1 2">DSM 17905</strain>
    </source>
</reference>